<dbReference type="Proteomes" id="UP000818603">
    <property type="component" value="Unassembled WGS sequence"/>
</dbReference>
<dbReference type="InterPro" id="IPR050484">
    <property type="entry name" value="Transf_Hexapept/Carb_Anhydrase"/>
</dbReference>
<dbReference type="AlphaFoldDB" id="A0A8J3A312"/>
<dbReference type="CDD" id="cd04645">
    <property type="entry name" value="LbH_gamma_CA_like"/>
    <property type="match status" value="1"/>
</dbReference>
<organism evidence="1 3">
    <name type="scientific">Aquisalinus luteolus</name>
    <dbReference type="NCBI Taxonomy" id="1566827"/>
    <lineage>
        <taxon>Bacteria</taxon>
        <taxon>Pseudomonadati</taxon>
        <taxon>Pseudomonadota</taxon>
        <taxon>Alphaproteobacteria</taxon>
        <taxon>Parvularculales</taxon>
        <taxon>Parvularculaceae</taxon>
        <taxon>Aquisalinus</taxon>
    </lineage>
</organism>
<dbReference type="SUPFAM" id="SSF51161">
    <property type="entry name" value="Trimeric LpxA-like enzymes"/>
    <property type="match status" value="1"/>
</dbReference>
<accession>A0A8J3A312</accession>
<dbReference type="PANTHER" id="PTHR13061">
    <property type="entry name" value="DYNACTIN SUBUNIT P25"/>
    <property type="match status" value="1"/>
</dbReference>
<gene>
    <name evidence="2" type="ORF">FF098_012390</name>
    <name evidence="1" type="ORF">GCM10011355_24880</name>
</gene>
<reference evidence="1" key="3">
    <citation type="submission" date="2020-09" db="EMBL/GenBank/DDBJ databases">
        <authorList>
            <person name="Sun Q."/>
            <person name="Zhou Y."/>
        </authorList>
    </citation>
    <scope>NUCLEOTIDE SEQUENCE</scope>
    <source>
        <strain evidence="1">CGMCC 1.14984</strain>
    </source>
</reference>
<proteinExistence type="predicted"/>
<reference evidence="1" key="1">
    <citation type="journal article" date="2014" name="Int. J. Syst. Evol. Microbiol.">
        <title>Complete genome sequence of Corynebacterium casei LMG S-19264T (=DSM 44701T), isolated from a smear-ripened cheese.</title>
        <authorList>
            <consortium name="US DOE Joint Genome Institute (JGI-PGF)"/>
            <person name="Walter F."/>
            <person name="Albersmeier A."/>
            <person name="Kalinowski J."/>
            <person name="Ruckert C."/>
        </authorList>
    </citation>
    <scope>NUCLEOTIDE SEQUENCE</scope>
    <source>
        <strain evidence="1">CGMCC 1.14984</strain>
    </source>
</reference>
<dbReference type="EMBL" id="VCJR02000002">
    <property type="protein sequence ID" value="NHK28710.1"/>
    <property type="molecule type" value="Genomic_DNA"/>
</dbReference>
<evidence type="ECO:0000313" key="4">
    <source>
        <dbReference type="Proteomes" id="UP000818603"/>
    </source>
</evidence>
<reference evidence="2 4" key="2">
    <citation type="submission" date="2020-02" db="EMBL/GenBank/DDBJ databases">
        <title>Genome sequence of Parvularcula flava strain NH6-79.</title>
        <authorList>
            <person name="Abdul Karim M.H."/>
            <person name="Lam M.Q."/>
            <person name="Chen S.J."/>
            <person name="Yahya A."/>
            <person name="Shahir S."/>
            <person name="Shamsir M.S."/>
            <person name="Chong C.S."/>
        </authorList>
    </citation>
    <scope>NUCLEOTIDE SEQUENCE [LARGE SCALE GENOMIC DNA]</scope>
    <source>
        <strain evidence="2 4">NH6-79</strain>
    </source>
</reference>
<evidence type="ECO:0000313" key="2">
    <source>
        <dbReference type="EMBL" id="NHK28710.1"/>
    </source>
</evidence>
<protein>
    <submittedName>
        <fullName evidence="2">Gamma carbonic anhydrase family protein</fullName>
    </submittedName>
</protein>
<sequence>MTDTVDSNGRLQPLILPFHGKTPQIHASAFIAPGAVLVGDVHVGPKASVWYGCVLRADTNRIEIGAGSNVQDGTIIHVDAPDWGGTPVIIGENVLIGHKCMLHGCTVEDGGFVGMGATMLDRSVVESGGYLAAGAFLAPGKTVPKGEMWAGMPARKFRDLKEGEDKHALMGSAHYVEEARAHAAALEEFDCVQSPADFRTSSSTGGGCD</sequence>
<dbReference type="Proteomes" id="UP000621856">
    <property type="component" value="Unassembled WGS sequence"/>
</dbReference>
<dbReference type="RefSeq" id="WP_155140941.1">
    <property type="nucleotide sequence ID" value="NZ_BMGZ01000002.1"/>
</dbReference>
<keyword evidence="4" id="KW-1185">Reference proteome</keyword>
<evidence type="ECO:0000313" key="1">
    <source>
        <dbReference type="EMBL" id="GGH99284.1"/>
    </source>
</evidence>
<evidence type="ECO:0000313" key="3">
    <source>
        <dbReference type="Proteomes" id="UP000621856"/>
    </source>
</evidence>
<dbReference type="Gene3D" id="2.160.10.10">
    <property type="entry name" value="Hexapeptide repeat proteins"/>
    <property type="match status" value="1"/>
</dbReference>
<dbReference type="PANTHER" id="PTHR13061:SF29">
    <property type="entry name" value="GAMMA CARBONIC ANHYDRASE-LIKE 1, MITOCHONDRIAL-RELATED"/>
    <property type="match status" value="1"/>
</dbReference>
<name>A0A8J3A312_9PROT</name>
<dbReference type="InterPro" id="IPR047324">
    <property type="entry name" value="LbH_gamma_CA-like"/>
</dbReference>
<dbReference type="InterPro" id="IPR011004">
    <property type="entry name" value="Trimer_LpxA-like_sf"/>
</dbReference>
<comment type="caution">
    <text evidence="1">The sequence shown here is derived from an EMBL/GenBank/DDBJ whole genome shotgun (WGS) entry which is preliminary data.</text>
</comment>
<dbReference type="EMBL" id="BMGZ01000002">
    <property type="protein sequence ID" value="GGH99284.1"/>
    <property type="molecule type" value="Genomic_DNA"/>
</dbReference>